<dbReference type="Pfam" id="PF04083">
    <property type="entry name" value="Abhydro_lipase"/>
    <property type="match status" value="1"/>
</dbReference>
<dbReference type="Gene3D" id="3.40.50.1820">
    <property type="entry name" value="alpha/beta hydrolase"/>
    <property type="match status" value="1"/>
</dbReference>
<dbReference type="RefSeq" id="XP_023947435.2">
    <property type="nucleotide sequence ID" value="XM_024091667.2"/>
</dbReference>
<organism evidence="3 4">
    <name type="scientific">Bicyclus anynana</name>
    <name type="common">Squinting bush brown butterfly</name>
    <dbReference type="NCBI Taxonomy" id="110368"/>
    <lineage>
        <taxon>Eukaryota</taxon>
        <taxon>Metazoa</taxon>
        <taxon>Ecdysozoa</taxon>
        <taxon>Arthropoda</taxon>
        <taxon>Hexapoda</taxon>
        <taxon>Insecta</taxon>
        <taxon>Pterygota</taxon>
        <taxon>Neoptera</taxon>
        <taxon>Endopterygota</taxon>
        <taxon>Lepidoptera</taxon>
        <taxon>Glossata</taxon>
        <taxon>Ditrysia</taxon>
        <taxon>Papilionoidea</taxon>
        <taxon>Nymphalidae</taxon>
        <taxon>Satyrinae</taxon>
        <taxon>Satyrini</taxon>
        <taxon>Mycalesina</taxon>
        <taxon>Bicyclus</taxon>
    </lineage>
</organism>
<proteinExistence type="predicted"/>
<dbReference type="SUPFAM" id="SSF53474">
    <property type="entry name" value="alpha/beta-Hydrolases"/>
    <property type="match status" value="1"/>
</dbReference>
<dbReference type="Proteomes" id="UP001652582">
    <property type="component" value="Chromosome 16"/>
</dbReference>
<name>A0A6J1NI56_BICAN</name>
<dbReference type="AlphaFoldDB" id="A0A6J1NI56"/>
<keyword evidence="3" id="KW-1185">Reference proteome</keyword>
<keyword evidence="1" id="KW-0732">Signal</keyword>
<gene>
    <name evidence="4" type="primary">LOC112052545</name>
</gene>
<accession>A0A6J1NI56</accession>
<evidence type="ECO:0000313" key="3">
    <source>
        <dbReference type="Proteomes" id="UP001652582"/>
    </source>
</evidence>
<feature type="chain" id="PRO_5046411510" evidence="1">
    <location>
        <begin position="22"/>
        <end position="335"/>
    </location>
</feature>
<dbReference type="InterPro" id="IPR029058">
    <property type="entry name" value="AB_hydrolase_fold"/>
</dbReference>
<dbReference type="OrthoDB" id="9974421at2759"/>
<feature type="signal peptide" evidence="1">
    <location>
        <begin position="1"/>
        <end position="21"/>
    </location>
</feature>
<dbReference type="PANTHER" id="PTHR11005">
    <property type="entry name" value="LYSOSOMAL ACID LIPASE-RELATED"/>
    <property type="match status" value="1"/>
</dbReference>
<dbReference type="GO" id="GO:0006629">
    <property type="term" value="P:lipid metabolic process"/>
    <property type="evidence" value="ECO:0007669"/>
    <property type="project" value="InterPro"/>
</dbReference>
<reference evidence="4" key="1">
    <citation type="submission" date="2025-08" db="UniProtKB">
        <authorList>
            <consortium name="RefSeq"/>
        </authorList>
    </citation>
    <scope>IDENTIFICATION</scope>
</reference>
<evidence type="ECO:0000259" key="2">
    <source>
        <dbReference type="Pfam" id="PF04083"/>
    </source>
</evidence>
<evidence type="ECO:0000256" key="1">
    <source>
        <dbReference type="SAM" id="SignalP"/>
    </source>
</evidence>
<sequence length="335" mass="37273">MASKPNVIFFLLLVTITFVKTQILGNLLGNTVEGLLGSTEDFALNFTERTARFGFESDEHKVITEDGYVLTVFRMRKKDCGELNKTPVILWHALTQTADDWLAAGINGSLAYPIAGECHDLWLANDRGNYYSRAHVRLNPDKDSKFWDYSFDEIGRYDVPATINYILKYTGEDKVNFIGFSQGATSLLISCSERPRYCDSKVNVFLGLAPAVKISNMKSTLLRVVLESLNQFKGILTTLGINEVLARGGATQDLTGLLCILSPTASILCGAGAGTIDSFHPGSITGETWQTELPNMLEAYKVSDPSWNHMDMAYSQNINTMIFPKVKEYLNYNKQ</sequence>
<dbReference type="GeneID" id="112052545"/>
<evidence type="ECO:0000313" key="4">
    <source>
        <dbReference type="RefSeq" id="XP_023947435.2"/>
    </source>
</evidence>
<feature type="domain" description="Partial AB-hydrolase lipase" evidence="2">
    <location>
        <begin position="48"/>
        <end position="103"/>
    </location>
</feature>
<protein>
    <submittedName>
        <fullName evidence="4">Gastric triacylglycerol lipase-like</fullName>
    </submittedName>
</protein>
<dbReference type="KEGG" id="bany:112052545"/>
<dbReference type="InterPro" id="IPR006693">
    <property type="entry name" value="AB_hydrolase_lipase"/>
</dbReference>